<dbReference type="PROSITE" id="PS51387">
    <property type="entry name" value="FAD_PCMH"/>
    <property type="match status" value="1"/>
</dbReference>
<dbReference type="PROSITE" id="PS51085">
    <property type="entry name" value="2FE2S_FER_2"/>
    <property type="match status" value="1"/>
</dbReference>
<evidence type="ECO:0000256" key="5">
    <source>
        <dbReference type="ARBA" id="ARBA00023004"/>
    </source>
</evidence>
<dbReference type="GO" id="GO:0004854">
    <property type="term" value="F:xanthine dehydrogenase activity"/>
    <property type="evidence" value="ECO:0007669"/>
    <property type="project" value="InterPro"/>
</dbReference>
<dbReference type="InterPro" id="IPR036683">
    <property type="entry name" value="CO_DH_flav_C_dom_sf"/>
</dbReference>
<dbReference type="GO" id="GO:0051537">
    <property type="term" value="F:2 iron, 2 sulfur cluster binding"/>
    <property type="evidence" value="ECO:0007669"/>
    <property type="project" value="InterPro"/>
</dbReference>
<dbReference type="AlphaFoldDB" id="A0A3E0X1Z8"/>
<evidence type="ECO:0000256" key="2">
    <source>
        <dbReference type="ARBA" id="ARBA00022723"/>
    </source>
</evidence>
<evidence type="ECO:0000259" key="6">
    <source>
        <dbReference type="PROSITE" id="PS51085"/>
    </source>
</evidence>
<feature type="domain" description="2Fe-2S ferredoxin-type" evidence="6">
    <location>
        <begin position="6"/>
        <end position="91"/>
    </location>
</feature>
<dbReference type="GO" id="GO:0071949">
    <property type="term" value="F:FAD binding"/>
    <property type="evidence" value="ECO:0007669"/>
    <property type="project" value="InterPro"/>
</dbReference>
<dbReference type="InterPro" id="IPR014307">
    <property type="entry name" value="Xanthine_DH_ssu"/>
</dbReference>
<dbReference type="InterPro" id="IPR012175">
    <property type="entry name" value="Xanth_DH_ssu_bac"/>
</dbReference>
<evidence type="ECO:0000256" key="1">
    <source>
        <dbReference type="ARBA" id="ARBA00022630"/>
    </source>
</evidence>
<evidence type="ECO:0000256" key="3">
    <source>
        <dbReference type="ARBA" id="ARBA00022827"/>
    </source>
</evidence>
<accession>A0A3E0X1Z8</accession>
<name>A0A3E0X1Z8_9GAMM</name>
<dbReference type="Gene3D" id="3.10.20.30">
    <property type="match status" value="1"/>
</dbReference>
<dbReference type="InterPro" id="IPR002888">
    <property type="entry name" value="2Fe-2S-bd"/>
</dbReference>
<organism evidence="8 9">
    <name type="scientific">Alkalilimnicola ehrlichii</name>
    <dbReference type="NCBI Taxonomy" id="351052"/>
    <lineage>
        <taxon>Bacteria</taxon>
        <taxon>Pseudomonadati</taxon>
        <taxon>Pseudomonadota</taxon>
        <taxon>Gammaproteobacteria</taxon>
        <taxon>Chromatiales</taxon>
        <taxon>Ectothiorhodospiraceae</taxon>
        <taxon>Alkalilimnicola</taxon>
    </lineage>
</organism>
<evidence type="ECO:0000313" key="9">
    <source>
        <dbReference type="Proteomes" id="UP000256763"/>
    </source>
</evidence>
<reference evidence="9" key="1">
    <citation type="submission" date="2017-05" db="EMBL/GenBank/DDBJ databases">
        <authorList>
            <person name="Sharma S."/>
            <person name="Sidhu C."/>
            <person name="Pinnaka A.K."/>
        </authorList>
    </citation>
    <scope>NUCLEOTIDE SEQUENCE [LARGE SCALE GENOMIC DNA]</scope>
    <source>
        <strain evidence="9">AK93</strain>
    </source>
</reference>
<dbReference type="InterPro" id="IPR012675">
    <property type="entry name" value="Beta-grasp_dom_sf"/>
</dbReference>
<dbReference type="PROSITE" id="PS00197">
    <property type="entry name" value="2FE2S_FER_1"/>
    <property type="match status" value="1"/>
</dbReference>
<keyword evidence="3" id="KW-0274">FAD</keyword>
<keyword evidence="1" id="KW-0285">Flavoprotein</keyword>
<dbReference type="SUPFAM" id="SSF47741">
    <property type="entry name" value="CO dehydrogenase ISP C-domain like"/>
    <property type="match status" value="1"/>
</dbReference>
<dbReference type="NCBIfam" id="TIGR02963">
    <property type="entry name" value="xanthine_xdhA"/>
    <property type="match status" value="1"/>
</dbReference>
<evidence type="ECO:0000259" key="7">
    <source>
        <dbReference type="PROSITE" id="PS51387"/>
    </source>
</evidence>
<dbReference type="Pfam" id="PF01799">
    <property type="entry name" value="Fer2_2"/>
    <property type="match status" value="1"/>
</dbReference>
<dbReference type="InterPro" id="IPR036318">
    <property type="entry name" value="FAD-bd_PCMH-like_sf"/>
</dbReference>
<dbReference type="Gene3D" id="3.30.465.10">
    <property type="match status" value="1"/>
</dbReference>
<keyword evidence="5" id="KW-0408">Iron</keyword>
<evidence type="ECO:0000256" key="4">
    <source>
        <dbReference type="ARBA" id="ARBA00023002"/>
    </source>
</evidence>
<dbReference type="GO" id="GO:0005506">
    <property type="term" value="F:iron ion binding"/>
    <property type="evidence" value="ECO:0007669"/>
    <property type="project" value="InterPro"/>
</dbReference>
<protein>
    <submittedName>
        <fullName evidence="8">Xanthine dehydrogenase small subunit</fullName>
    </submittedName>
</protein>
<dbReference type="CDD" id="cd00207">
    <property type="entry name" value="fer2"/>
    <property type="match status" value="1"/>
</dbReference>
<dbReference type="InterPro" id="IPR016169">
    <property type="entry name" value="FAD-bd_PCMH_sub2"/>
</dbReference>
<dbReference type="PANTHER" id="PTHR45444">
    <property type="entry name" value="XANTHINE DEHYDROGENASE"/>
    <property type="match status" value="1"/>
</dbReference>
<keyword evidence="9" id="KW-1185">Reference proteome</keyword>
<gene>
    <name evidence="8" type="ORF">CAL65_04000</name>
</gene>
<dbReference type="SMART" id="SM01092">
    <property type="entry name" value="CO_deh_flav_C"/>
    <property type="match status" value="1"/>
</dbReference>
<dbReference type="Gene3D" id="3.30.390.50">
    <property type="entry name" value="CO dehydrogenase flavoprotein, C-terminal domain"/>
    <property type="match status" value="1"/>
</dbReference>
<evidence type="ECO:0000313" key="8">
    <source>
        <dbReference type="EMBL" id="RFA38520.1"/>
    </source>
</evidence>
<sequence>MATPNHTVRFVLDEEIVTVRNIEPTTTLLQYLRQSLGRTGTKEGCAEGDCGACTVVVGELDGDRIDYQAVNACIRFLPTLDGKEVVTVESLAEGEALHPVQQAMVDKHGSQCGFCTPGFVMSLLDVYLKHEQITAAAITEHLSGNLCRCTGYRPIIDAGRGLAAYPDPPRWHRAEPHNPARIQRLRSIRPAEGAEPSAGFCAPTSLDALATTYAANPDAVLLAGGTDIGLWVTKQLRELPKIIYIGNVAELKSIGADGDRLRIGAAVPLAKAFSTLLEYYPELNELRQRFASSPIRNAGTLCGNIANGSPIGDSMPILLALGASVRLRRGEYCRELALDDFYLGYQQNALAHGEFIEAVHIPLPRPGRRVATYKVSKRNDQDISAVCGAYAVVISNGKVVSARIAYGGMAAIPKRARATEAALVGNPWTQATINTAINALEGDFQPISDMRAGREYRRLVAGNLLQRFYLESASPDLPLRLQTLTA</sequence>
<feature type="domain" description="FAD-binding PCMH-type" evidence="7">
    <location>
        <begin position="192"/>
        <end position="366"/>
    </location>
</feature>
<dbReference type="InterPro" id="IPR001041">
    <property type="entry name" value="2Fe-2S_ferredoxin-type"/>
</dbReference>
<dbReference type="InterPro" id="IPR005107">
    <property type="entry name" value="CO_DH_flav_C"/>
</dbReference>
<dbReference type="InterPro" id="IPR036010">
    <property type="entry name" value="2Fe-2S_ferredoxin-like_sf"/>
</dbReference>
<dbReference type="RefSeq" id="WP_116347491.1">
    <property type="nucleotide sequence ID" value="NZ_NFZW01000003.1"/>
</dbReference>
<dbReference type="PANTHER" id="PTHR45444:SF3">
    <property type="entry name" value="XANTHINE DEHYDROGENASE"/>
    <property type="match status" value="1"/>
</dbReference>
<dbReference type="Pfam" id="PF03450">
    <property type="entry name" value="CO_deh_flav_C"/>
    <property type="match status" value="1"/>
</dbReference>
<dbReference type="Proteomes" id="UP000256763">
    <property type="component" value="Unassembled WGS sequence"/>
</dbReference>
<dbReference type="PIRSF" id="PIRSF036557">
    <property type="entry name" value="XdhA_RC"/>
    <property type="match status" value="1"/>
</dbReference>
<dbReference type="SUPFAM" id="SSF56176">
    <property type="entry name" value="FAD-binding/transporter-associated domain-like"/>
    <property type="match status" value="1"/>
</dbReference>
<dbReference type="InterPro" id="IPR036884">
    <property type="entry name" value="2Fe-2S-bd_dom_sf"/>
</dbReference>
<dbReference type="SUPFAM" id="SSF54292">
    <property type="entry name" value="2Fe-2S ferredoxin-like"/>
    <property type="match status" value="1"/>
</dbReference>
<comment type="caution">
    <text evidence="8">The sequence shown here is derived from an EMBL/GenBank/DDBJ whole genome shotgun (WGS) entry which is preliminary data.</text>
</comment>
<dbReference type="Pfam" id="PF00941">
    <property type="entry name" value="FAD_binding_5"/>
    <property type="match status" value="1"/>
</dbReference>
<dbReference type="InterPro" id="IPR016166">
    <property type="entry name" value="FAD-bd_PCMH"/>
</dbReference>
<dbReference type="InterPro" id="IPR006058">
    <property type="entry name" value="2Fe2S_fd_BS"/>
</dbReference>
<dbReference type="Pfam" id="PF00111">
    <property type="entry name" value="Fer2"/>
    <property type="match status" value="1"/>
</dbReference>
<dbReference type="InterPro" id="IPR016167">
    <property type="entry name" value="FAD-bd_PCMH_sub1"/>
</dbReference>
<dbReference type="Gene3D" id="3.30.43.10">
    <property type="entry name" value="Uridine Diphospho-n-acetylenolpyruvylglucosamine Reductase, domain 2"/>
    <property type="match status" value="1"/>
</dbReference>
<dbReference type="SUPFAM" id="SSF55447">
    <property type="entry name" value="CO dehydrogenase flavoprotein C-terminal domain-like"/>
    <property type="match status" value="1"/>
</dbReference>
<dbReference type="Gene3D" id="1.10.150.120">
    <property type="entry name" value="[2Fe-2S]-binding domain"/>
    <property type="match status" value="1"/>
</dbReference>
<proteinExistence type="predicted"/>
<dbReference type="InterPro" id="IPR002346">
    <property type="entry name" value="Mopterin_DH_FAD-bd"/>
</dbReference>
<dbReference type="EMBL" id="NFZW01000003">
    <property type="protein sequence ID" value="RFA38520.1"/>
    <property type="molecule type" value="Genomic_DNA"/>
</dbReference>
<keyword evidence="4" id="KW-0560">Oxidoreductase</keyword>
<dbReference type="InterPro" id="IPR016208">
    <property type="entry name" value="Ald_Oxase/xanthine_DH-like"/>
</dbReference>
<keyword evidence="2" id="KW-0479">Metal-binding</keyword>